<dbReference type="AlphaFoldDB" id="A0A0R1SIZ2"/>
<dbReference type="EMBL" id="AZEY01000020">
    <property type="protein sequence ID" value="KRL69068.1"/>
    <property type="molecule type" value="Genomic_DNA"/>
</dbReference>
<evidence type="ECO:0000259" key="1">
    <source>
        <dbReference type="Pfam" id="PF01883"/>
    </source>
</evidence>
<reference evidence="2 3" key="1">
    <citation type="journal article" date="2015" name="Genome Announc.">
        <title>Expanding the biotechnology potential of lactobacilli through comparative genomics of 213 strains and associated genera.</title>
        <authorList>
            <person name="Sun Z."/>
            <person name="Harris H.M."/>
            <person name="McCann A."/>
            <person name="Guo C."/>
            <person name="Argimon S."/>
            <person name="Zhang W."/>
            <person name="Yang X."/>
            <person name="Jeffery I.B."/>
            <person name="Cooney J.C."/>
            <person name="Kagawa T.F."/>
            <person name="Liu W."/>
            <person name="Song Y."/>
            <person name="Salvetti E."/>
            <person name="Wrobel A."/>
            <person name="Rasinkangas P."/>
            <person name="Parkhill J."/>
            <person name="Rea M.C."/>
            <person name="O'Sullivan O."/>
            <person name="Ritari J."/>
            <person name="Douillard F.P."/>
            <person name="Paul Ross R."/>
            <person name="Yang R."/>
            <person name="Briner A.E."/>
            <person name="Felis G.E."/>
            <person name="de Vos W.M."/>
            <person name="Barrangou R."/>
            <person name="Klaenhammer T.R."/>
            <person name="Caufield P.W."/>
            <person name="Cui Y."/>
            <person name="Zhang H."/>
            <person name="O'Toole P.W."/>
        </authorList>
    </citation>
    <scope>NUCLEOTIDE SEQUENCE [LARGE SCALE GENOMIC DNA]</scope>
    <source>
        <strain evidence="2 3">DSM 14421</strain>
    </source>
</reference>
<gene>
    <name evidence="2" type="ORF">FC85_GL002288</name>
</gene>
<dbReference type="PANTHER" id="PTHR42831">
    <property type="entry name" value="FE-S PROTEIN MATURATION AUXILIARY FACTOR YITW"/>
    <property type="match status" value="1"/>
</dbReference>
<dbReference type="InterPro" id="IPR034904">
    <property type="entry name" value="FSCA_dom_sf"/>
</dbReference>
<comment type="caution">
    <text evidence="2">The sequence shown here is derived from an EMBL/GenBank/DDBJ whole genome shotgun (WGS) entry which is preliminary data.</text>
</comment>
<dbReference type="InterPro" id="IPR052339">
    <property type="entry name" value="Fe-S_Maturation_MIP18"/>
</dbReference>
<protein>
    <recommendedName>
        <fullName evidence="1">MIP18 family-like domain-containing protein</fullName>
    </recommendedName>
</protein>
<accession>A0A0R1SIZ2</accession>
<evidence type="ECO:0000313" key="3">
    <source>
        <dbReference type="Proteomes" id="UP000052013"/>
    </source>
</evidence>
<proteinExistence type="predicted"/>
<sequence>MTEKMAKISSSLEDQVINSLEEVIDPELGVDIVNLGLIYHVSVVDQKCTLSMTLTTMGCPVGNLLADSIRQAVIAVEGITACDIKLVWEPAWDIGRMSRYAKVALGLHE</sequence>
<dbReference type="Proteomes" id="UP000052013">
    <property type="component" value="Unassembled WGS sequence"/>
</dbReference>
<organism evidence="2 3">
    <name type="scientific">Lentilactobacillus diolivorans DSM 14421</name>
    <dbReference type="NCBI Taxonomy" id="1423739"/>
    <lineage>
        <taxon>Bacteria</taxon>
        <taxon>Bacillati</taxon>
        <taxon>Bacillota</taxon>
        <taxon>Bacilli</taxon>
        <taxon>Lactobacillales</taxon>
        <taxon>Lactobacillaceae</taxon>
        <taxon>Lentilactobacillus</taxon>
    </lineage>
</organism>
<feature type="domain" description="MIP18 family-like" evidence="1">
    <location>
        <begin position="13"/>
        <end position="82"/>
    </location>
</feature>
<dbReference type="InterPro" id="IPR002744">
    <property type="entry name" value="MIP18-like"/>
</dbReference>
<dbReference type="PANTHER" id="PTHR42831:SF1">
    <property type="entry name" value="FE-S PROTEIN MATURATION AUXILIARY FACTOR YITW"/>
    <property type="match status" value="1"/>
</dbReference>
<dbReference type="Pfam" id="PF01883">
    <property type="entry name" value="FeS_assembly_P"/>
    <property type="match status" value="1"/>
</dbReference>
<dbReference type="Gene3D" id="3.30.300.130">
    <property type="entry name" value="Fe-S cluster assembly (FSCA)"/>
    <property type="match status" value="1"/>
</dbReference>
<dbReference type="SUPFAM" id="SSF117916">
    <property type="entry name" value="Fe-S cluster assembly (FSCA) domain-like"/>
    <property type="match status" value="1"/>
</dbReference>
<dbReference type="STRING" id="1423739.FC85_GL002288"/>
<name>A0A0R1SIZ2_9LACO</name>
<evidence type="ECO:0000313" key="2">
    <source>
        <dbReference type="EMBL" id="KRL69068.1"/>
    </source>
</evidence>
<dbReference type="PATRIC" id="fig|1423739.3.peg.2379"/>